<evidence type="ECO:0000313" key="2">
    <source>
        <dbReference type="EMBL" id="TRM67506.1"/>
    </source>
</evidence>
<dbReference type="Proteomes" id="UP000320762">
    <property type="component" value="Unassembled WGS sequence"/>
</dbReference>
<dbReference type="EMBL" id="VDMD01000002">
    <property type="protein sequence ID" value="TRM67506.1"/>
    <property type="molecule type" value="Genomic_DNA"/>
</dbReference>
<organism evidence="2 3">
    <name type="scientific">Schizophyllum amplum</name>
    <dbReference type="NCBI Taxonomy" id="97359"/>
    <lineage>
        <taxon>Eukaryota</taxon>
        <taxon>Fungi</taxon>
        <taxon>Dikarya</taxon>
        <taxon>Basidiomycota</taxon>
        <taxon>Agaricomycotina</taxon>
        <taxon>Agaricomycetes</taxon>
        <taxon>Agaricomycetidae</taxon>
        <taxon>Agaricales</taxon>
        <taxon>Schizophyllaceae</taxon>
        <taxon>Schizophyllum</taxon>
    </lineage>
</organism>
<dbReference type="Gene3D" id="1.20.1280.50">
    <property type="match status" value="1"/>
</dbReference>
<dbReference type="InterPro" id="IPR032675">
    <property type="entry name" value="LRR_dom_sf"/>
</dbReference>
<keyword evidence="3" id="KW-1185">Reference proteome</keyword>
<accession>A0A550CRS6</accession>
<dbReference type="InterPro" id="IPR001810">
    <property type="entry name" value="F-box_dom"/>
</dbReference>
<dbReference type="SUPFAM" id="SSF81383">
    <property type="entry name" value="F-box domain"/>
    <property type="match status" value="1"/>
</dbReference>
<evidence type="ECO:0000259" key="1">
    <source>
        <dbReference type="Pfam" id="PF12937"/>
    </source>
</evidence>
<dbReference type="InterPro" id="IPR036047">
    <property type="entry name" value="F-box-like_dom_sf"/>
</dbReference>
<sequence length="595" mass="67393">MDADTQRRRTRSSSALPCNTVKGPLLLSLSELGRGGDDKLRTMIARFDERLASLSSHRNSFLPINRLPNELFVEIFLYALPTICKGCTRQRTSLMLVCGRWKAVIMSAPALWSSLYISSYNPRSGTPLHWHKQLRRSGGHRLQLDVYFPQDMQYLAELTPHFDRLHALTIAASYPVLQDFLDEFGKRKRPTLQRLSLTAAYLEPDQYTTVAISSLATVNICSELRSIEVHDVDIDWKVLHDLTSLTMTRHPLCSDDSKLDPHTIFEILSRSPALEHLHLSQCTSMRRPPINAIDLPLHLPYLRRTYLCDSAESAGICGLIMRYVVACPVESIYLSSTTIRSWFDVLSLMYAILHHRQAAPPPRTLQLYAESNLTNFTFVADTPSLQAFIDTGSDAVHTSQTLSLATYPATESDRLAVLSRVLCPQFANNVELLDLRLSSSSSLTEDICYCLLHRLPALRNLLLPNEQMSTFCVRLLCQSAEMRCDGLEEEALVVPPLDAILWDRRIFKFHHDMGLWKTPFEFTVTHNILSLLLAYKRLKMPLARLVFVMENGARGLLRPPILLEMARHVTDHVFMRDDAGDHVYPGSASKAQPPQ</sequence>
<dbReference type="AlphaFoldDB" id="A0A550CRS6"/>
<reference evidence="2 3" key="1">
    <citation type="journal article" date="2019" name="New Phytol.">
        <title>Comparative genomics reveals unique wood-decay strategies and fruiting body development in the Schizophyllaceae.</title>
        <authorList>
            <person name="Almasi E."/>
            <person name="Sahu N."/>
            <person name="Krizsan K."/>
            <person name="Balint B."/>
            <person name="Kovacs G.M."/>
            <person name="Kiss B."/>
            <person name="Cseklye J."/>
            <person name="Drula E."/>
            <person name="Henrissat B."/>
            <person name="Nagy I."/>
            <person name="Chovatia M."/>
            <person name="Adam C."/>
            <person name="LaButti K."/>
            <person name="Lipzen A."/>
            <person name="Riley R."/>
            <person name="Grigoriev I.V."/>
            <person name="Nagy L.G."/>
        </authorList>
    </citation>
    <scope>NUCLEOTIDE SEQUENCE [LARGE SCALE GENOMIC DNA]</scope>
    <source>
        <strain evidence="2 3">NL-1724</strain>
    </source>
</reference>
<dbReference type="OrthoDB" id="3030719at2759"/>
<protein>
    <recommendedName>
        <fullName evidence="1">F-box domain-containing protein</fullName>
    </recommendedName>
</protein>
<evidence type="ECO:0000313" key="3">
    <source>
        <dbReference type="Proteomes" id="UP000320762"/>
    </source>
</evidence>
<proteinExistence type="predicted"/>
<comment type="caution">
    <text evidence="2">The sequence shown here is derived from an EMBL/GenBank/DDBJ whole genome shotgun (WGS) entry which is preliminary data.</text>
</comment>
<name>A0A550CRS6_9AGAR</name>
<dbReference type="Gene3D" id="3.80.10.10">
    <property type="entry name" value="Ribonuclease Inhibitor"/>
    <property type="match status" value="1"/>
</dbReference>
<feature type="domain" description="F-box" evidence="1">
    <location>
        <begin position="64"/>
        <end position="117"/>
    </location>
</feature>
<dbReference type="SUPFAM" id="SSF52047">
    <property type="entry name" value="RNI-like"/>
    <property type="match status" value="1"/>
</dbReference>
<gene>
    <name evidence="2" type="ORF">BD626DRAFT_101821</name>
</gene>
<dbReference type="STRING" id="97359.A0A550CRS6"/>
<dbReference type="Pfam" id="PF12937">
    <property type="entry name" value="F-box-like"/>
    <property type="match status" value="1"/>
</dbReference>